<organism evidence="1 2">
    <name type="scientific">Dentiscutata heterogama</name>
    <dbReference type="NCBI Taxonomy" id="1316150"/>
    <lineage>
        <taxon>Eukaryota</taxon>
        <taxon>Fungi</taxon>
        <taxon>Fungi incertae sedis</taxon>
        <taxon>Mucoromycota</taxon>
        <taxon>Glomeromycotina</taxon>
        <taxon>Glomeromycetes</taxon>
        <taxon>Diversisporales</taxon>
        <taxon>Gigasporaceae</taxon>
        <taxon>Dentiscutata</taxon>
    </lineage>
</organism>
<accession>A0ACA9KFD7</accession>
<dbReference type="Proteomes" id="UP000789702">
    <property type="component" value="Unassembled WGS sequence"/>
</dbReference>
<feature type="non-terminal residue" evidence="1">
    <location>
        <position position="86"/>
    </location>
</feature>
<evidence type="ECO:0000313" key="1">
    <source>
        <dbReference type="EMBL" id="CAG8467281.1"/>
    </source>
</evidence>
<name>A0ACA9KFD7_9GLOM</name>
<proteinExistence type="predicted"/>
<dbReference type="EMBL" id="CAJVPU010000967">
    <property type="protein sequence ID" value="CAG8467281.1"/>
    <property type="molecule type" value="Genomic_DNA"/>
</dbReference>
<protein>
    <submittedName>
        <fullName evidence="1">7312_t:CDS:1</fullName>
    </submittedName>
</protein>
<gene>
    <name evidence="1" type="ORF">DHETER_LOCUS1553</name>
</gene>
<evidence type="ECO:0000313" key="2">
    <source>
        <dbReference type="Proteomes" id="UP000789702"/>
    </source>
</evidence>
<keyword evidence="2" id="KW-1185">Reference proteome</keyword>
<reference evidence="1" key="1">
    <citation type="submission" date="2021-06" db="EMBL/GenBank/DDBJ databases">
        <authorList>
            <person name="Kallberg Y."/>
            <person name="Tangrot J."/>
            <person name="Rosling A."/>
        </authorList>
    </citation>
    <scope>NUCLEOTIDE SEQUENCE</scope>
    <source>
        <strain evidence="1">IL203A</strain>
    </source>
</reference>
<sequence length="86" mass="10072">MELLKKAFTPKTDKIVDDYLDLIYREEAEDDENESTDSDNNILAAIATFLDSRFKYFNWATDIERNRAQNLLEVSFIQAETDDDNE</sequence>
<comment type="caution">
    <text evidence="1">The sequence shown here is derived from an EMBL/GenBank/DDBJ whole genome shotgun (WGS) entry which is preliminary data.</text>
</comment>